<proteinExistence type="predicted"/>
<name>A0A0N0ZC27_9GAMM</name>
<dbReference type="Proteomes" id="UP000053226">
    <property type="component" value="Unassembled WGS sequence"/>
</dbReference>
<organism evidence="2 3">
    <name type="scientific">Moellerella wisconsensis ATCC 35017</name>
    <dbReference type="NCBI Taxonomy" id="1354267"/>
    <lineage>
        <taxon>Bacteria</taxon>
        <taxon>Pseudomonadati</taxon>
        <taxon>Pseudomonadota</taxon>
        <taxon>Gammaproteobacteria</taxon>
        <taxon>Enterobacterales</taxon>
        <taxon>Morganellaceae</taxon>
        <taxon>Moellerella</taxon>
    </lineage>
</organism>
<keyword evidence="1" id="KW-0812">Transmembrane</keyword>
<keyword evidence="3" id="KW-1185">Reference proteome</keyword>
<accession>A0A0N0ZC27</accession>
<evidence type="ECO:0000256" key="1">
    <source>
        <dbReference type="SAM" id="Phobius"/>
    </source>
</evidence>
<gene>
    <name evidence="2" type="ORF">M992_0662</name>
</gene>
<sequence length="183" mass="21930">MLQINLLPWRNQYLKLRRKKYLLTVGWLISSFLIIIIFAEKRQRLAINLLNHQVTEINNTQKNQHTQLKALQQQQRHYDQLQLLSVSQHQQRLKIQQHLELLKSLPQLLPPNSWLDKLSHQDNQLELNINSYLLYEIMTLITDFQHSRLLTHLYPHQMKRSTLAINQLSLKAYWQGIEDADIQ</sequence>
<evidence type="ECO:0008006" key="4">
    <source>
        <dbReference type="Google" id="ProtNLM"/>
    </source>
</evidence>
<keyword evidence="1" id="KW-0472">Membrane</keyword>
<reference evidence="2 3" key="1">
    <citation type="submission" date="2015-07" db="EMBL/GenBank/DDBJ databases">
        <title>ATOL: Assembling a taxonomically balanced genome-scale reconstruction of the evolutionary history of the Enterobacteriaceae.</title>
        <authorList>
            <person name="Plunkett G.III."/>
            <person name="Neeno-Eckwall E.C."/>
            <person name="Glasner J.D."/>
            <person name="Perna N.T."/>
        </authorList>
    </citation>
    <scope>NUCLEOTIDE SEQUENCE [LARGE SCALE GENOMIC DNA]</scope>
    <source>
        <strain evidence="2 3">ATCC 35017</strain>
    </source>
</reference>
<dbReference type="EMBL" id="LGAA01000007">
    <property type="protein sequence ID" value="KPD03744.1"/>
    <property type="molecule type" value="Genomic_DNA"/>
</dbReference>
<dbReference type="AlphaFoldDB" id="A0A0N0ZC27"/>
<dbReference type="RefSeq" id="WP_053907305.1">
    <property type="nucleotide sequence ID" value="NZ_CAWMUS010000007.1"/>
</dbReference>
<protein>
    <recommendedName>
        <fullName evidence="4">PilN family type IV pilus biogenesis protein</fullName>
    </recommendedName>
</protein>
<evidence type="ECO:0000313" key="3">
    <source>
        <dbReference type="Proteomes" id="UP000053226"/>
    </source>
</evidence>
<evidence type="ECO:0000313" key="2">
    <source>
        <dbReference type="EMBL" id="KPD03744.1"/>
    </source>
</evidence>
<keyword evidence="1" id="KW-1133">Transmembrane helix</keyword>
<feature type="transmembrane region" description="Helical" evidence="1">
    <location>
        <begin position="21"/>
        <end position="39"/>
    </location>
</feature>
<comment type="caution">
    <text evidence="2">The sequence shown here is derived from an EMBL/GenBank/DDBJ whole genome shotgun (WGS) entry which is preliminary data.</text>
</comment>